<name>A0A1I7GZI7_9BACL</name>
<dbReference type="PROSITE" id="PS00061">
    <property type="entry name" value="ADH_SHORT"/>
    <property type="match status" value="1"/>
</dbReference>
<evidence type="ECO:0000256" key="1">
    <source>
        <dbReference type="ARBA" id="ARBA00006484"/>
    </source>
</evidence>
<dbReference type="InterPro" id="IPR057326">
    <property type="entry name" value="KR_dom"/>
</dbReference>
<dbReference type="eggNOG" id="COG1028">
    <property type="taxonomic scope" value="Bacteria"/>
</dbReference>
<dbReference type="InterPro" id="IPR002347">
    <property type="entry name" value="SDR_fam"/>
</dbReference>
<dbReference type="PRINTS" id="PR00081">
    <property type="entry name" value="GDHRDH"/>
</dbReference>
<reference evidence="5" key="1">
    <citation type="submission" date="2016-10" db="EMBL/GenBank/DDBJ databases">
        <authorList>
            <person name="Varghese N."/>
        </authorList>
    </citation>
    <scope>NUCLEOTIDE SEQUENCE [LARGE SCALE GENOMIC DNA]</scope>
    <source>
        <strain evidence="5">DSM 17980</strain>
    </source>
</reference>
<comment type="similarity">
    <text evidence="1">Belongs to the short-chain dehydrogenases/reductases (SDR) family.</text>
</comment>
<sequence length="258" mass="27317">MRGLQNQVVVVAGGGRGIGRAVAEKFAEYGARVVIGSRTGTEVEAAAAAIRERGGQAAGYLLDVTEGASVDAFVERVVTDFGRIDSLVYCAGINARVPAEDYPEEAWVRVLNTNLTGAYRTCQAVGRRMIQQGGGSIVTITSMMSHVTTPNQSAYAAAKGGLLQYTRVLAVEWAKHNIRVNAVSPGYIRTEMTARALEEPSFRDNILLKTPQGRLGQPEEIAEAVCFLASPAASFITGIALPVDGGFLAGHPQIVPRG</sequence>
<dbReference type="STRING" id="392015.SAMN05421543_103148"/>
<accession>A0A1I7GZI7</accession>
<dbReference type="GO" id="GO:0008206">
    <property type="term" value="P:bile acid metabolic process"/>
    <property type="evidence" value="ECO:0007669"/>
    <property type="project" value="UniProtKB-ARBA"/>
</dbReference>
<dbReference type="Proteomes" id="UP000183508">
    <property type="component" value="Unassembled WGS sequence"/>
</dbReference>
<dbReference type="Gene3D" id="3.40.50.720">
    <property type="entry name" value="NAD(P)-binding Rossmann-like Domain"/>
    <property type="match status" value="1"/>
</dbReference>
<organism evidence="4 5">
    <name type="scientific">Alicyclobacillus macrosporangiidus</name>
    <dbReference type="NCBI Taxonomy" id="392015"/>
    <lineage>
        <taxon>Bacteria</taxon>
        <taxon>Bacillati</taxon>
        <taxon>Bacillota</taxon>
        <taxon>Bacilli</taxon>
        <taxon>Bacillales</taxon>
        <taxon>Alicyclobacillaceae</taxon>
        <taxon>Alicyclobacillus</taxon>
    </lineage>
</organism>
<dbReference type="NCBIfam" id="NF005559">
    <property type="entry name" value="PRK07231.1"/>
    <property type="match status" value="1"/>
</dbReference>
<feature type="domain" description="Ketoreductase" evidence="3">
    <location>
        <begin position="7"/>
        <end position="176"/>
    </location>
</feature>
<dbReference type="InterPro" id="IPR020904">
    <property type="entry name" value="Sc_DH/Rdtase_CS"/>
</dbReference>
<dbReference type="RefSeq" id="WP_074950016.1">
    <property type="nucleotide sequence ID" value="NZ_FPBV01000003.1"/>
</dbReference>
<dbReference type="EMBL" id="FPBV01000003">
    <property type="protein sequence ID" value="SFU53849.1"/>
    <property type="molecule type" value="Genomic_DNA"/>
</dbReference>
<dbReference type="Pfam" id="PF13561">
    <property type="entry name" value="adh_short_C2"/>
    <property type="match status" value="1"/>
</dbReference>
<dbReference type="PANTHER" id="PTHR42760:SF115">
    <property type="entry name" value="3-OXOACYL-[ACYL-CARRIER-PROTEIN] REDUCTASE FABG"/>
    <property type="match status" value="1"/>
</dbReference>
<gene>
    <name evidence="4" type="ORF">SAMN05421543_103148</name>
</gene>
<dbReference type="PANTHER" id="PTHR42760">
    <property type="entry name" value="SHORT-CHAIN DEHYDROGENASES/REDUCTASES FAMILY MEMBER"/>
    <property type="match status" value="1"/>
</dbReference>
<dbReference type="FunFam" id="3.40.50.720:FF:000084">
    <property type="entry name" value="Short-chain dehydrogenase reductase"/>
    <property type="match status" value="1"/>
</dbReference>
<keyword evidence="5" id="KW-1185">Reference proteome</keyword>
<dbReference type="NCBIfam" id="NF009466">
    <property type="entry name" value="PRK12826.1-2"/>
    <property type="match status" value="1"/>
</dbReference>
<dbReference type="PRINTS" id="PR00080">
    <property type="entry name" value="SDRFAMILY"/>
</dbReference>
<evidence type="ECO:0000256" key="2">
    <source>
        <dbReference type="ARBA" id="ARBA00023002"/>
    </source>
</evidence>
<dbReference type="SUPFAM" id="SSF51735">
    <property type="entry name" value="NAD(P)-binding Rossmann-fold domains"/>
    <property type="match status" value="1"/>
</dbReference>
<dbReference type="AlphaFoldDB" id="A0A1I7GZI7"/>
<protein>
    <submittedName>
        <fullName evidence="4">NAD(P)-dependent dehydrogenase, short-chain alcohol dehydrogenase family</fullName>
    </submittedName>
</protein>
<proteinExistence type="inferred from homology"/>
<dbReference type="InterPro" id="IPR036291">
    <property type="entry name" value="NAD(P)-bd_dom_sf"/>
</dbReference>
<dbReference type="GO" id="GO:0016616">
    <property type="term" value="F:oxidoreductase activity, acting on the CH-OH group of donors, NAD or NADP as acceptor"/>
    <property type="evidence" value="ECO:0007669"/>
    <property type="project" value="UniProtKB-ARBA"/>
</dbReference>
<dbReference type="SMART" id="SM00822">
    <property type="entry name" value="PKS_KR"/>
    <property type="match status" value="1"/>
</dbReference>
<dbReference type="OrthoDB" id="125587at2"/>
<keyword evidence="2" id="KW-0560">Oxidoreductase</keyword>
<evidence type="ECO:0000259" key="3">
    <source>
        <dbReference type="SMART" id="SM00822"/>
    </source>
</evidence>
<evidence type="ECO:0000313" key="4">
    <source>
        <dbReference type="EMBL" id="SFU53849.1"/>
    </source>
</evidence>
<evidence type="ECO:0000313" key="5">
    <source>
        <dbReference type="Proteomes" id="UP000183508"/>
    </source>
</evidence>